<evidence type="ECO:0000256" key="3">
    <source>
        <dbReference type="SAM" id="Phobius"/>
    </source>
</evidence>
<dbReference type="EMBL" id="CM032189">
    <property type="protein sequence ID" value="KAG7087559.1"/>
    <property type="molecule type" value="Genomic_DNA"/>
</dbReference>
<dbReference type="RefSeq" id="XP_043004030.1">
    <property type="nucleotide sequence ID" value="XM_043158676.1"/>
</dbReference>
<evidence type="ECO:0000256" key="2">
    <source>
        <dbReference type="ARBA" id="ARBA00006727"/>
    </source>
</evidence>
<evidence type="ECO:0000313" key="4">
    <source>
        <dbReference type="EMBL" id="KAG7087559.1"/>
    </source>
</evidence>
<dbReference type="KEGG" id="more:E1B28_013514"/>
<keyword evidence="5" id="KW-1185">Reference proteome</keyword>
<dbReference type="GeneID" id="66082589"/>
<protein>
    <submittedName>
        <fullName evidence="4">Uncharacterized protein</fullName>
    </submittedName>
</protein>
<feature type="transmembrane region" description="Helical" evidence="3">
    <location>
        <begin position="356"/>
        <end position="374"/>
    </location>
</feature>
<evidence type="ECO:0000313" key="5">
    <source>
        <dbReference type="Proteomes" id="UP001049176"/>
    </source>
</evidence>
<comment type="caution">
    <text evidence="4">The sequence shown here is derived from an EMBL/GenBank/DDBJ whole genome shotgun (WGS) entry which is preliminary data.</text>
</comment>
<feature type="transmembrane region" description="Helical" evidence="3">
    <location>
        <begin position="325"/>
        <end position="344"/>
    </location>
</feature>
<dbReference type="Pfam" id="PF07690">
    <property type="entry name" value="MFS_1"/>
    <property type="match status" value="1"/>
</dbReference>
<feature type="transmembrane region" description="Helical" evidence="3">
    <location>
        <begin position="247"/>
        <end position="267"/>
    </location>
</feature>
<organism evidence="4 5">
    <name type="scientific">Marasmius oreades</name>
    <name type="common">fairy-ring Marasmius</name>
    <dbReference type="NCBI Taxonomy" id="181124"/>
    <lineage>
        <taxon>Eukaryota</taxon>
        <taxon>Fungi</taxon>
        <taxon>Dikarya</taxon>
        <taxon>Basidiomycota</taxon>
        <taxon>Agaricomycotina</taxon>
        <taxon>Agaricomycetes</taxon>
        <taxon>Agaricomycetidae</taxon>
        <taxon>Agaricales</taxon>
        <taxon>Marasmiineae</taxon>
        <taxon>Marasmiaceae</taxon>
        <taxon>Marasmius</taxon>
    </lineage>
</organism>
<dbReference type="InterPro" id="IPR036259">
    <property type="entry name" value="MFS_trans_sf"/>
</dbReference>
<feature type="transmembrane region" description="Helical" evidence="3">
    <location>
        <begin position="155"/>
        <end position="174"/>
    </location>
</feature>
<reference evidence="4" key="1">
    <citation type="journal article" date="2021" name="Genome Biol. Evol.">
        <title>The assembled and annotated genome of the fairy-ring fungus Marasmius oreades.</title>
        <authorList>
            <person name="Hiltunen M."/>
            <person name="Ament-Velasquez S.L."/>
            <person name="Johannesson H."/>
        </authorList>
    </citation>
    <scope>NUCLEOTIDE SEQUENCE</scope>
    <source>
        <strain evidence="4">03SP1</strain>
    </source>
</reference>
<dbReference type="InterPro" id="IPR011701">
    <property type="entry name" value="MFS"/>
</dbReference>
<dbReference type="PANTHER" id="PTHR11360">
    <property type="entry name" value="MONOCARBOXYLATE TRANSPORTER"/>
    <property type="match status" value="1"/>
</dbReference>
<dbReference type="CDD" id="cd17352">
    <property type="entry name" value="MFS_MCT_SLC16"/>
    <property type="match status" value="1"/>
</dbReference>
<sequence>MSHPSRPNLTSCHSADTLYSASTLCVGSVNDDHRRDGEDRYCSKDCTVQEDCSIAPTHEKKANGYHSTECNLQEAIQPDPVPDGGLRAWLVIVGIFCLAFTAFGCMSTWGVFQAYYEETLLKGSSSAKIAWIGSVQYALVFTPSMVVGRLFDKGYYHSILISSSAVLVLATMLLAECTLYWHFLFCQGFVIGLSCGVITAPSPAIVSQWFKDRRALALGITACGSSLGGTLFPIVIRALLPRVGFRWTMRVLGFIILTSLTVAVLTVRRRIPPSHPSGPLLGLKPLKTPAFVIWCVATLFVYLGNYTFLAYVASTAVSKGFSRDFSFTLVAIVNGSSGLGRVSAGIIADYIGSMNHMIPATAITAATVLAWPAARTQSSLVATSALYGLSAGSYGALLWHPILDLGDPEEMSRRIAILMLSLACAGLVGPPMSGEVNSAAGMQAMGFFAGGCMLTGVLIACFGRYLLLKKTWGKI</sequence>
<dbReference type="Proteomes" id="UP001049176">
    <property type="component" value="Chromosome 9"/>
</dbReference>
<comment type="subcellular location">
    <subcellularLocation>
        <location evidence="1">Membrane</location>
        <topology evidence="1">Multi-pass membrane protein</topology>
    </subcellularLocation>
</comment>
<keyword evidence="3" id="KW-0472">Membrane</keyword>
<dbReference type="InterPro" id="IPR050327">
    <property type="entry name" value="Proton-linked_MCT"/>
</dbReference>
<dbReference type="Gene3D" id="1.20.1250.20">
    <property type="entry name" value="MFS general substrate transporter like domains"/>
    <property type="match status" value="2"/>
</dbReference>
<feature type="transmembrane region" description="Helical" evidence="3">
    <location>
        <begin position="215"/>
        <end position="235"/>
    </location>
</feature>
<accession>A0A9P7UPZ2</accession>
<dbReference type="AlphaFoldDB" id="A0A9P7UPZ2"/>
<name>A0A9P7UPZ2_9AGAR</name>
<feature type="transmembrane region" description="Helical" evidence="3">
    <location>
        <begin position="129"/>
        <end position="148"/>
    </location>
</feature>
<proteinExistence type="inferred from homology"/>
<dbReference type="GO" id="GO:0022857">
    <property type="term" value="F:transmembrane transporter activity"/>
    <property type="evidence" value="ECO:0007669"/>
    <property type="project" value="InterPro"/>
</dbReference>
<feature type="transmembrane region" description="Helical" evidence="3">
    <location>
        <begin position="444"/>
        <end position="467"/>
    </location>
</feature>
<feature type="transmembrane region" description="Helical" evidence="3">
    <location>
        <begin position="88"/>
        <end position="109"/>
    </location>
</feature>
<keyword evidence="3" id="KW-1133">Transmembrane helix</keyword>
<dbReference type="PANTHER" id="PTHR11360:SF177">
    <property type="entry name" value="RIBOFLAVIN TRANSPORTER MCH5"/>
    <property type="match status" value="1"/>
</dbReference>
<feature type="transmembrane region" description="Helical" evidence="3">
    <location>
        <begin position="380"/>
        <end position="403"/>
    </location>
</feature>
<gene>
    <name evidence="4" type="ORF">E1B28_013514</name>
</gene>
<feature type="transmembrane region" description="Helical" evidence="3">
    <location>
        <begin position="180"/>
        <end position="203"/>
    </location>
</feature>
<evidence type="ECO:0000256" key="1">
    <source>
        <dbReference type="ARBA" id="ARBA00004141"/>
    </source>
</evidence>
<feature type="transmembrane region" description="Helical" evidence="3">
    <location>
        <begin position="288"/>
        <end position="313"/>
    </location>
</feature>
<comment type="similarity">
    <text evidence="2">Belongs to the major facilitator superfamily. Monocarboxylate porter (TC 2.A.1.13) family.</text>
</comment>
<dbReference type="SUPFAM" id="SSF103473">
    <property type="entry name" value="MFS general substrate transporter"/>
    <property type="match status" value="1"/>
</dbReference>
<dbReference type="GO" id="GO:0016020">
    <property type="term" value="C:membrane"/>
    <property type="evidence" value="ECO:0007669"/>
    <property type="project" value="UniProtKB-SubCell"/>
</dbReference>
<keyword evidence="3" id="KW-0812">Transmembrane</keyword>
<dbReference type="OrthoDB" id="6509908at2759"/>